<keyword evidence="2 6" id="KW-0732">Signal</keyword>
<dbReference type="PANTHER" id="PTHR43649">
    <property type="entry name" value="ARABINOSE-BINDING PROTEIN-RELATED"/>
    <property type="match status" value="1"/>
</dbReference>
<comment type="caution">
    <text evidence="7">The sequence shown here is derived from an EMBL/GenBank/DDBJ whole genome shotgun (WGS) entry which is preliminary data.</text>
</comment>
<dbReference type="Pfam" id="PF01547">
    <property type="entry name" value="SBP_bac_1"/>
    <property type="match status" value="1"/>
</dbReference>
<proteinExistence type="predicted"/>
<feature type="chain" id="PRO_5046754860" evidence="6">
    <location>
        <begin position="23"/>
        <end position="539"/>
    </location>
</feature>
<protein>
    <submittedName>
        <fullName evidence="7">Extracellular solute-binding protein</fullName>
    </submittedName>
</protein>
<dbReference type="InterPro" id="IPR006059">
    <property type="entry name" value="SBP"/>
</dbReference>
<evidence type="ECO:0000313" key="8">
    <source>
        <dbReference type="Proteomes" id="UP001597362"/>
    </source>
</evidence>
<keyword evidence="1" id="KW-1003">Cell membrane</keyword>
<dbReference type="SUPFAM" id="SSF53850">
    <property type="entry name" value="Periplasmic binding protein-like II"/>
    <property type="match status" value="1"/>
</dbReference>
<evidence type="ECO:0000256" key="1">
    <source>
        <dbReference type="ARBA" id="ARBA00022475"/>
    </source>
</evidence>
<dbReference type="PANTHER" id="PTHR43649:SF33">
    <property type="entry name" value="POLYGALACTURONAN_RHAMNOGALACTURONAN-BINDING PROTEIN YTCQ"/>
    <property type="match status" value="1"/>
</dbReference>
<evidence type="ECO:0000256" key="2">
    <source>
        <dbReference type="ARBA" id="ARBA00022729"/>
    </source>
</evidence>
<dbReference type="InterPro" id="IPR050490">
    <property type="entry name" value="Bact_solute-bd_prot1"/>
</dbReference>
<name>A0ABW4YGF4_9BACL</name>
<feature type="signal peptide" evidence="6">
    <location>
        <begin position="1"/>
        <end position="22"/>
    </location>
</feature>
<organism evidence="7 8">
    <name type="scientific">Paenibacillus yanchengensis</name>
    <dbReference type="NCBI Taxonomy" id="2035833"/>
    <lineage>
        <taxon>Bacteria</taxon>
        <taxon>Bacillati</taxon>
        <taxon>Bacillota</taxon>
        <taxon>Bacilli</taxon>
        <taxon>Bacillales</taxon>
        <taxon>Paenibacillaceae</taxon>
        <taxon>Paenibacillus</taxon>
    </lineage>
</organism>
<sequence>MAKKKKLYSAISILLSMAMLTAACTSAPEEKTPSTPEKNQAPVTTSYPLEAGVTLTSWQPLNNNLLSVNIQNMADTSFGKELEKQTGVKVTYTHPPVGQTSEKFNLMVASNELPDVIEYTWTAYPGGPEKAIKDKVILPLNDIIDQYAPNLKRIMEANPEVARQLKTDSGQYYVFPMLRESVSQLVYQGPVVRKDWLDELGLPVPETIDEWYEMLKAFKEKKNAISPFTAKYAGGKWDIADVFIGAYRTSNGFYLDDEGKVRYGPYDPQFKEALTLLRKWYEEGLIDKDFSIPDADGKTLDNKITSGISGATVGLIGGGMGRWLDTMKDKDLNYEVVGVPYPVLNKGEKAFIGQRDFEYNPSNSAAIAASSKNVEIAARWLDYAFSEKGNMLFNYGIEGESYELDNGTPKFTDLIVNNEQFNVQQILSQYSKQNGPYLTDVNRNTNTYKQQDDAAKVWSNTEAEKHILPRFITPTVEESAQVAKILTDLNSYKEEMFVKFIMGKESLDNFEKYRQQLNTIGVEKVIAIYQSAYERYLER</sequence>
<keyword evidence="5" id="KW-0449">Lipoprotein</keyword>
<evidence type="ECO:0000256" key="5">
    <source>
        <dbReference type="ARBA" id="ARBA00023288"/>
    </source>
</evidence>
<dbReference type="Gene3D" id="3.40.190.10">
    <property type="entry name" value="Periplasmic binding protein-like II"/>
    <property type="match status" value="2"/>
</dbReference>
<keyword evidence="4" id="KW-0564">Palmitate</keyword>
<reference evidence="8" key="1">
    <citation type="journal article" date="2019" name="Int. J. Syst. Evol. Microbiol.">
        <title>The Global Catalogue of Microorganisms (GCM) 10K type strain sequencing project: providing services to taxonomists for standard genome sequencing and annotation.</title>
        <authorList>
            <consortium name="The Broad Institute Genomics Platform"/>
            <consortium name="The Broad Institute Genome Sequencing Center for Infectious Disease"/>
            <person name="Wu L."/>
            <person name="Ma J."/>
        </authorList>
    </citation>
    <scope>NUCLEOTIDE SEQUENCE [LARGE SCALE GENOMIC DNA]</scope>
    <source>
        <strain evidence="8">GH52</strain>
    </source>
</reference>
<dbReference type="PROSITE" id="PS51257">
    <property type="entry name" value="PROKAR_LIPOPROTEIN"/>
    <property type="match status" value="1"/>
</dbReference>
<evidence type="ECO:0000256" key="4">
    <source>
        <dbReference type="ARBA" id="ARBA00023139"/>
    </source>
</evidence>
<keyword evidence="3" id="KW-0472">Membrane</keyword>
<dbReference type="EMBL" id="JBHUHO010000008">
    <property type="protein sequence ID" value="MFD2114644.1"/>
    <property type="molecule type" value="Genomic_DNA"/>
</dbReference>
<gene>
    <name evidence="7" type="ORF">ACFSJH_02635</name>
</gene>
<evidence type="ECO:0000256" key="6">
    <source>
        <dbReference type="SAM" id="SignalP"/>
    </source>
</evidence>
<keyword evidence="8" id="KW-1185">Reference proteome</keyword>
<evidence type="ECO:0000256" key="3">
    <source>
        <dbReference type="ARBA" id="ARBA00023136"/>
    </source>
</evidence>
<evidence type="ECO:0000313" key="7">
    <source>
        <dbReference type="EMBL" id="MFD2114644.1"/>
    </source>
</evidence>
<dbReference type="Proteomes" id="UP001597362">
    <property type="component" value="Unassembled WGS sequence"/>
</dbReference>
<dbReference type="RefSeq" id="WP_377769664.1">
    <property type="nucleotide sequence ID" value="NZ_JBHUHO010000008.1"/>
</dbReference>
<accession>A0ABW4YGF4</accession>